<evidence type="ECO:0000313" key="2">
    <source>
        <dbReference type="Proteomes" id="UP001592528"/>
    </source>
</evidence>
<dbReference type="EMBL" id="JBHEZZ010000006">
    <property type="protein sequence ID" value="MFC1402296.1"/>
    <property type="molecule type" value="Genomic_DNA"/>
</dbReference>
<name>A0ABV6ULG7_9ACTN</name>
<evidence type="ECO:0000313" key="1">
    <source>
        <dbReference type="EMBL" id="MFC1402296.1"/>
    </source>
</evidence>
<dbReference type="RefSeq" id="WP_051725875.1">
    <property type="nucleotide sequence ID" value="NZ_JBHEZZ010000006.1"/>
</dbReference>
<comment type="caution">
    <text evidence="1">The sequence shown here is derived from an EMBL/GenBank/DDBJ whole genome shotgun (WGS) entry which is preliminary data.</text>
</comment>
<keyword evidence="2" id="KW-1185">Reference proteome</keyword>
<dbReference type="Proteomes" id="UP001592528">
    <property type="component" value="Unassembled WGS sequence"/>
</dbReference>
<gene>
    <name evidence="1" type="ORF">ACEZDJ_13475</name>
</gene>
<accession>A0ABV6ULG7</accession>
<organism evidence="1 2">
    <name type="scientific">Streptacidiphilus cavernicola</name>
    <dbReference type="NCBI Taxonomy" id="3342716"/>
    <lineage>
        <taxon>Bacteria</taxon>
        <taxon>Bacillati</taxon>
        <taxon>Actinomycetota</taxon>
        <taxon>Actinomycetes</taxon>
        <taxon>Kitasatosporales</taxon>
        <taxon>Streptomycetaceae</taxon>
        <taxon>Streptacidiphilus</taxon>
    </lineage>
</organism>
<sequence>MRSDDFSLAPAPARAGAMFVGATRYSGPRAILALGPGWLRMVREMKRMKGYVWHKVYWRAPFTLGTIAFFTDRDELLKFARSNAHARLMCWLTDEGTGRATAGWIRIYTADAHGYTNGVWRAEDGALGHVDTFAPLSTETERGLPARPVKHLWKPS</sequence>
<protein>
    <submittedName>
        <fullName evidence="1">DUF4188 domain-containing protein</fullName>
    </submittedName>
</protein>
<proteinExistence type="predicted"/>
<reference evidence="1 2" key="1">
    <citation type="submission" date="2024-09" db="EMBL/GenBank/DDBJ databases">
        <authorList>
            <person name="Lee S.D."/>
        </authorList>
    </citation>
    <scope>NUCLEOTIDE SEQUENCE [LARGE SCALE GENOMIC DNA]</scope>
    <source>
        <strain evidence="1 2">N1-5</strain>
    </source>
</reference>